<evidence type="ECO:0000256" key="1">
    <source>
        <dbReference type="ARBA" id="ARBA00004442"/>
    </source>
</evidence>
<evidence type="ECO:0000256" key="3">
    <source>
        <dbReference type="ARBA" id="ARBA00023237"/>
    </source>
</evidence>
<reference evidence="4" key="1">
    <citation type="submission" date="2018-05" db="EMBL/GenBank/DDBJ databases">
        <authorList>
            <person name="Lanie J.A."/>
            <person name="Ng W.-L."/>
            <person name="Kazmierczak K.M."/>
            <person name="Andrzejewski T.M."/>
            <person name="Davidsen T.M."/>
            <person name="Wayne K.J."/>
            <person name="Tettelin H."/>
            <person name="Glass J.I."/>
            <person name="Rusch D."/>
            <person name="Podicherti R."/>
            <person name="Tsui H.-C.T."/>
            <person name="Winkler M.E."/>
        </authorList>
    </citation>
    <scope>NUCLEOTIDE SEQUENCE</scope>
</reference>
<evidence type="ECO:0000256" key="2">
    <source>
        <dbReference type="ARBA" id="ARBA00023136"/>
    </source>
</evidence>
<accession>A0A382FQQ0</accession>
<dbReference type="PANTHER" id="PTHR47234:SF2">
    <property type="entry name" value="TONB-DEPENDENT RECEPTOR"/>
    <property type="match status" value="1"/>
</dbReference>
<name>A0A382FQQ0_9ZZZZ</name>
<dbReference type="GO" id="GO:0009279">
    <property type="term" value="C:cell outer membrane"/>
    <property type="evidence" value="ECO:0007669"/>
    <property type="project" value="UniProtKB-SubCell"/>
</dbReference>
<feature type="non-terminal residue" evidence="4">
    <location>
        <position position="1"/>
    </location>
</feature>
<dbReference type="InterPro" id="IPR037066">
    <property type="entry name" value="Plug_dom_sf"/>
</dbReference>
<comment type="subcellular location">
    <subcellularLocation>
        <location evidence="1">Cell outer membrane</location>
    </subcellularLocation>
</comment>
<proteinExistence type="predicted"/>
<dbReference type="SUPFAM" id="SSF56935">
    <property type="entry name" value="Porins"/>
    <property type="match status" value="1"/>
</dbReference>
<organism evidence="4">
    <name type="scientific">marine metagenome</name>
    <dbReference type="NCBI Taxonomy" id="408172"/>
    <lineage>
        <taxon>unclassified sequences</taxon>
        <taxon>metagenomes</taxon>
        <taxon>ecological metagenomes</taxon>
    </lineage>
</organism>
<gene>
    <name evidence="4" type="ORF">METZ01_LOCUS217417</name>
</gene>
<evidence type="ECO:0000313" key="4">
    <source>
        <dbReference type="EMBL" id="SVB64563.1"/>
    </source>
</evidence>
<protein>
    <recommendedName>
        <fullName evidence="5">TonB-dependent receptor</fullName>
    </recommendedName>
</protein>
<dbReference type="InterPro" id="IPR036942">
    <property type="entry name" value="Beta-barrel_TonB_sf"/>
</dbReference>
<dbReference type="Gene3D" id="2.40.170.20">
    <property type="entry name" value="TonB-dependent receptor, beta-barrel domain"/>
    <property type="match status" value="1"/>
</dbReference>
<keyword evidence="2" id="KW-0472">Membrane</keyword>
<dbReference type="Gene3D" id="2.170.130.10">
    <property type="entry name" value="TonB-dependent receptor, plug domain"/>
    <property type="match status" value="1"/>
</dbReference>
<dbReference type="EMBL" id="UINC01050966">
    <property type="protein sequence ID" value="SVB64563.1"/>
    <property type="molecule type" value="Genomic_DNA"/>
</dbReference>
<keyword evidence="3" id="KW-0998">Cell outer membrane</keyword>
<evidence type="ECO:0008006" key="5">
    <source>
        <dbReference type="Google" id="ProtNLM"/>
    </source>
</evidence>
<dbReference type="PANTHER" id="PTHR47234">
    <property type="match status" value="1"/>
</dbReference>
<dbReference type="AlphaFoldDB" id="A0A382FQQ0"/>
<sequence length="519" mass="57139">RMEILRDGASAIYGADAVAGVVNNVLQQNYDGFVFRVKQSSYDNFDANDTTFTAKFGKDFNGGASNISVMVNYYDRDRIMGSEDPRWSDSDHRKWTTCTLPAGVEAEGRCLPADSPWANNSNFRNTSAHALYGQFDMRSSSELKGNALNHVFTDSDGEFEIFPLGDPKCINNGGGKSKGTQATKAGETTNPLFDTGYGTCIAPDGNGALRFNLWGGTDYRSALKRHNVFVFINHELEGGLETFTEIGLYGSDSNLTRHPSYAFSSSKHRVGPDNYYLNQMTYEGEALFAGKELYIDNYRYAERFRKVDVEKRTYRFLQGIRGSTENWDWEAAFVQSKATADDVTHNRLSNNLVKKALWDSTAAAYNPFAAGVNTNIDQAIVDVYRKGTSELTMFDFKLSNNEIVQLPAGPVGLLVGGEFRSESVTDDRDPRLDGTITYTDYDVKSEAGLCNVAGGGDTYPCVSDVLNSSPTGDVFGEHDVTSVFAELQVPIAERVDAQLAVRHENSTDVDSATVGKFAF</sequence>
<feature type="non-terminal residue" evidence="4">
    <location>
        <position position="519"/>
    </location>
</feature>